<dbReference type="Gene3D" id="2.60.120.10">
    <property type="entry name" value="Jelly Rolls"/>
    <property type="match status" value="1"/>
</dbReference>
<gene>
    <name evidence="4" type="primary">crp_6</name>
    <name evidence="4" type="ORF">NCTC13532_00726</name>
</gene>
<dbReference type="InterPro" id="IPR036388">
    <property type="entry name" value="WH-like_DNA-bd_sf"/>
</dbReference>
<dbReference type="InterPro" id="IPR014710">
    <property type="entry name" value="RmlC-like_jellyroll"/>
</dbReference>
<dbReference type="InterPro" id="IPR018490">
    <property type="entry name" value="cNMP-bd_dom_sf"/>
</dbReference>
<dbReference type="SUPFAM" id="SSF51206">
    <property type="entry name" value="cAMP-binding domain-like"/>
    <property type="match status" value="1"/>
</dbReference>
<reference evidence="4 5" key="1">
    <citation type="submission" date="2018-06" db="EMBL/GenBank/DDBJ databases">
        <authorList>
            <consortium name="Pathogen Informatics"/>
            <person name="Doyle S."/>
        </authorList>
    </citation>
    <scope>NUCLEOTIDE SEQUENCE [LARGE SCALE GENOMIC DNA]</scope>
    <source>
        <strain evidence="4 5">NCTC13532</strain>
    </source>
</reference>
<dbReference type="InterPro" id="IPR012318">
    <property type="entry name" value="HTH_CRP"/>
</dbReference>
<evidence type="ECO:0000256" key="3">
    <source>
        <dbReference type="ARBA" id="ARBA00023163"/>
    </source>
</evidence>
<dbReference type="Proteomes" id="UP000254282">
    <property type="component" value="Unassembled WGS sequence"/>
</dbReference>
<dbReference type="SMART" id="SM00419">
    <property type="entry name" value="HTH_CRP"/>
    <property type="match status" value="1"/>
</dbReference>
<evidence type="ECO:0000313" key="5">
    <source>
        <dbReference type="Proteomes" id="UP000254282"/>
    </source>
</evidence>
<protein>
    <submittedName>
        <fullName evidence="4">cAMP regulatory protein</fullName>
    </submittedName>
</protein>
<dbReference type="Pfam" id="PF00027">
    <property type="entry name" value="cNMP_binding"/>
    <property type="match status" value="1"/>
</dbReference>
<proteinExistence type="predicted"/>
<keyword evidence="1" id="KW-0805">Transcription regulation</keyword>
<dbReference type="RefSeq" id="WP_115619265.1">
    <property type="nucleotide sequence ID" value="NZ_CAURFR010000085.1"/>
</dbReference>
<organism evidence="4 5">
    <name type="scientific">Chryseobacterium indoltheticum</name>
    <dbReference type="NCBI Taxonomy" id="254"/>
    <lineage>
        <taxon>Bacteria</taxon>
        <taxon>Pseudomonadati</taxon>
        <taxon>Bacteroidota</taxon>
        <taxon>Flavobacteriia</taxon>
        <taxon>Flavobacteriales</taxon>
        <taxon>Weeksellaceae</taxon>
        <taxon>Chryseobacterium group</taxon>
        <taxon>Chryseobacterium</taxon>
    </lineage>
</organism>
<dbReference type="AlphaFoldDB" id="A0A381FCI3"/>
<evidence type="ECO:0000256" key="1">
    <source>
        <dbReference type="ARBA" id="ARBA00023015"/>
    </source>
</evidence>
<dbReference type="InterPro" id="IPR000595">
    <property type="entry name" value="cNMP-bd_dom"/>
</dbReference>
<dbReference type="PROSITE" id="PS51063">
    <property type="entry name" value="HTH_CRP_2"/>
    <property type="match status" value="1"/>
</dbReference>
<dbReference type="GO" id="GO:0003677">
    <property type="term" value="F:DNA binding"/>
    <property type="evidence" value="ECO:0007669"/>
    <property type="project" value="UniProtKB-KW"/>
</dbReference>
<evidence type="ECO:0000313" key="4">
    <source>
        <dbReference type="EMBL" id="SUX44269.1"/>
    </source>
</evidence>
<keyword evidence="3" id="KW-0804">Transcription</keyword>
<accession>A0A381FCI3</accession>
<sequence length="198" mass="22951">MLVDTHLLKSYGGITETFSSSDIIFEEGETPKYYFQIISGSVKLNHVDEDAKELIQSILYKGQSVCELLLFIDESYPVNAVAISECTIMKIPKPKFLLLLDEHHQSATDVRKFISERLYHKFIMMQNNASKHSHVRIKGILLYFKSFSDDQTPYSYEVPLTRQQLASITGLRIETVIRAVKKMESEKFLKIENRKIYF</sequence>
<dbReference type="CDD" id="cd00038">
    <property type="entry name" value="CAP_ED"/>
    <property type="match status" value="1"/>
</dbReference>
<dbReference type="Gene3D" id="1.10.10.10">
    <property type="entry name" value="Winged helix-like DNA-binding domain superfamily/Winged helix DNA-binding domain"/>
    <property type="match status" value="1"/>
</dbReference>
<dbReference type="InterPro" id="IPR036390">
    <property type="entry name" value="WH_DNA-bd_sf"/>
</dbReference>
<name>A0A381FCI3_9FLAO</name>
<dbReference type="PROSITE" id="PS50042">
    <property type="entry name" value="CNMP_BINDING_3"/>
    <property type="match status" value="1"/>
</dbReference>
<dbReference type="SUPFAM" id="SSF46785">
    <property type="entry name" value="Winged helix' DNA-binding domain"/>
    <property type="match status" value="1"/>
</dbReference>
<evidence type="ECO:0000256" key="2">
    <source>
        <dbReference type="ARBA" id="ARBA00023125"/>
    </source>
</evidence>
<dbReference type="Pfam" id="PF13545">
    <property type="entry name" value="HTH_Crp_2"/>
    <property type="match status" value="1"/>
</dbReference>
<dbReference type="SMART" id="SM00100">
    <property type="entry name" value="cNMP"/>
    <property type="match status" value="1"/>
</dbReference>
<dbReference type="PRINTS" id="PR00034">
    <property type="entry name" value="HTHCRP"/>
</dbReference>
<dbReference type="GO" id="GO:0006355">
    <property type="term" value="P:regulation of DNA-templated transcription"/>
    <property type="evidence" value="ECO:0007669"/>
    <property type="project" value="InterPro"/>
</dbReference>
<dbReference type="EMBL" id="UFVR01000004">
    <property type="protein sequence ID" value="SUX44269.1"/>
    <property type="molecule type" value="Genomic_DNA"/>
</dbReference>
<keyword evidence="2" id="KW-0238">DNA-binding</keyword>